<dbReference type="PROSITE" id="PS50893">
    <property type="entry name" value="ABC_TRANSPORTER_2"/>
    <property type="match status" value="1"/>
</dbReference>
<evidence type="ECO:0000256" key="4">
    <source>
        <dbReference type="ARBA" id="ARBA00022692"/>
    </source>
</evidence>
<gene>
    <name evidence="12" type="ORF">FDF74_07835</name>
</gene>
<feature type="domain" description="ABC transporter" evidence="10">
    <location>
        <begin position="370"/>
        <end position="604"/>
    </location>
</feature>
<keyword evidence="13" id="KW-1185">Reference proteome</keyword>
<dbReference type="CDD" id="cd03254">
    <property type="entry name" value="ABCC_Glucan_exporter_like"/>
    <property type="match status" value="1"/>
</dbReference>
<dbReference type="PROSITE" id="PS50929">
    <property type="entry name" value="ABC_TM1F"/>
    <property type="match status" value="1"/>
</dbReference>
<evidence type="ECO:0000256" key="7">
    <source>
        <dbReference type="ARBA" id="ARBA00022989"/>
    </source>
</evidence>
<dbReference type="InterPro" id="IPR003593">
    <property type="entry name" value="AAA+_ATPase"/>
</dbReference>
<proteinExistence type="predicted"/>
<evidence type="ECO:0000256" key="9">
    <source>
        <dbReference type="SAM" id="Phobius"/>
    </source>
</evidence>
<dbReference type="InterPro" id="IPR036640">
    <property type="entry name" value="ABC1_TM_sf"/>
</dbReference>
<dbReference type="RefSeq" id="WP_163249221.1">
    <property type="nucleotide sequence ID" value="NZ_SXDP01000005.1"/>
</dbReference>
<dbReference type="PANTHER" id="PTHR43394">
    <property type="entry name" value="ATP-DEPENDENT PERMEASE MDL1, MITOCHONDRIAL"/>
    <property type="match status" value="1"/>
</dbReference>
<dbReference type="InterPro" id="IPR003439">
    <property type="entry name" value="ABC_transporter-like_ATP-bd"/>
</dbReference>
<dbReference type="FunFam" id="1.20.1560.10:FF:000011">
    <property type="entry name" value="Multidrug ABC transporter ATP-binding protein"/>
    <property type="match status" value="1"/>
</dbReference>
<dbReference type="GO" id="GO:0016887">
    <property type="term" value="F:ATP hydrolysis activity"/>
    <property type="evidence" value="ECO:0007669"/>
    <property type="project" value="InterPro"/>
</dbReference>
<dbReference type="SMART" id="SM00382">
    <property type="entry name" value="AAA"/>
    <property type="match status" value="1"/>
</dbReference>
<dbReference type="Proteomes" id="UP000473885">
    <property type="component" value="Unassembled WGS sequence"/>
</dbReference>
<dbReference type="InterPro" id="IPR027417">
    <property type="entry name" value="P-loop_NTPase"/>
</dbReference>
<sequence>MSINKNNKNINKVPIGVEKAKNFKKTSIRLLNYLSSYKFKIISVIIMTILSTAFTVFSPKLLGDTINVILEGMILKFKGIPNASINFTKLTNYILLLLGFYILSSCFLYLQQYIMASVAQNTVKNMRKDINDKLNKLPIKYFDSNSKGDILSRTTNDIDNISGTLQQSLTQIINAIITMIGIIIMMLTISPMLTLICILTIPLCIIATRPIIKKSQSFFTSQQKELGELNGHIEEIYTGHTVIKAFNRDKKAIEEFDEINNKLYESSWKAQFMSGLIMPLMNFINNIAYVIIAVVGGILVTKRKLSVGYIQTFIQYSRQFTQNVNQTANIANILQSTMASAERVFEILDKEEVIKDPDNPIELNYPNGNVEFKNVKFGYNKENLLMKDMNVSARKGETVAIVGPTGAGKTTLINLLMRFYEINDGEIMFDGINIKNFSRKYLRSMFGMVLQDTWLFNGSIKDNIAYGKENATFEEVVEAAKTAHADYFIRTLPDGYDTVLNEEASNISQGQKQLLTIARAILANPKVLILDEATSSVDTRTEAYIQNAMTKLMEGRTNFVIAHRLSTIKNADLILVMNHGDVIEQGTHDELMNKNGFYADLYNSQFSN</sequence>
<dbReference type="SUPFAM" id="SSF52540">
    <property type="entry name" value="P-loop containing nucleoside triphosphate hydrolases"/>
    <property type="match status" value="1"/>
</dbReference>
<keyword evidence="4 9" id="KW-0812">Transmembrane</keyword>
<dbReference type="FunFam" id="3.40.50.300:FF:000287">
    <property type="entry name" value="Multidrug ABC transporter ATP-binding protein"/>
    <property type="match status" value="1"/>
</dbReference>
<feature type="transmembrane region" description="Helical" evidence="9">
    <location>
        <begin position="90"/>
        <end position="110"/>
    </location>
</feature>
<evidence type="ECO:0000256" key="8">
    <source>
        <dbReference type="ARBA" id="ARBA00023136"/>
    </source>
</evidence>
<accession>A0A6M0RC13</accession>
<comment type="caution">
    <text evidence="12">The sequence shown here is derived from an EMBL/GenBank/DDBJ whole genome shotgun (WGS) entry which is preliminary data.</text>
</comment>
<dbReference type="PANTHER" id="PTHR43394:SF1">
    <property type="entry name" value="ATP-BINDING CASSETTE SUB-FAMILY B MEMBER 10, MITOCHONDRIAL"/>
    <property type="match status" value="1"/>
</dbReference>
<name>A0A6M0RC13_9CLOT</name>
<comment type="subcellular location">
    <subcellularLocation>
        <location evidence="1">Cell membrane</location>
        <topology evidence="1">Multi-pass membrane protein</topology>
    </subcellularLocation>
</comment>
<evidence type="ECO:0000259" key="11">
    <source>
        <dbReference type="PROSITE" id="PS50929"/>
    </source>
</evidence>
<keyword evidence="6 12" id="KW-0067">ATP-binding</keyword>
<dbReference type="EMBL" id="SXDP01000005">
    <property type="protein sequence ID" value="NEZ47119.1"/>
    <property type="molecule type" value="Genomic_DNA"/>
</dbReference>
<keyword evidence="3" id="KW-1003">Cell membrane</keyword>
<evidence type="ECO:0000256" key="2">
    <source>
        <dbReference type="ARBA" id="ARBA00022448"/>
    </source>
</evidence>
<keyword evidence="7 9" id="KW-1133">Transmembrane helix</keyword>
<dbReference type="GO" id="GO:0005886">
    <property type="term" value="C:plasma membrane"/>
    <property type="evidence" value="ECO:0007669"/>
    <property type="project" value="UniProtKB-SubCell"/>
</dbReference>
<dbReference type="Pfam" id="PF00664">
    <property type="entry name" value="ABC_membrane"/>
    <property type="match status" value="1"/>
</dbReference>
<evidence type="ECO:0000313" key="13">
    <source>
        <dbReference type="Proteomes" id="UP000473885"/>
    </source>
</evidence>
<evidence type="ECO:0000256" key="3">
    <source>
        <dbReference type="ARBA" id="ARBA00022475"/>
    </source>
</evidence>
<dbReference type="SUPFAM" id="SSF90123">
    <property type="entry name" value="ABC transporter transmembrane region"/>
    <property type="match status" value="1"/>
</dbReference>
<evidence type="ECO:0000256" key="1">
    <source>
        <dbReference type="ARBA" id="ARBA00004651"/>
    </source>
</evidence>
<feature type="transmembrane region" description="Helical" evidence="9">
    <location>
        <begin position="276"/>
        <end position="300"/>
    </location>
</feature>
<feature type="domain" description="ABC transmembrane type-1" evidence="11">
    <location>
        <begin position="44"/>
        <end position="336"/>
    </location>
</feature>
<dbReference type="Pfam" id="PF00005">
    <property type="entry name" value="ABC_tran"/>
    <property type="match status" value="1"/>
</dbReference>
<dbReference type="Gene3D" id="1.20.1560.10">
    <property type="entry name" value="ABC transporter type 1, transmembrane domain"/>
    <property type="match status" value="1"/>
</dbReference>
<evidence type="ECO:0000313" key="12">
    <source>
        <dbReference type="EMBL" id="NEZ47119.1"/>
    </source>
</evidence>
<keyword evidence="5" id="KW-0547">Nucleotide-binding</keyword>
<feature type="transmembrane region" description="Helical" evidence="9">
    <location>
        <begin position="39"/>
        <end position="57"/>
    </location>
</feature>
<evidence type="ECO:0000256" key="6">
    <source>
        <dbReference type="ARBA" id="ARBA00022840"/>
    </source>
</evidence>
<keyword evidence="8 9" id="KW-0472">Membrane</keyword>
<keyword evidence="2" id="KW-0813">Transport</keyword>
<dbReference type="InterPro" id="IPR011527">
    <property type="entry name" value="ABC1_TM_dom"/>
</dbReference>
<dbReference type="GO" id="GO:0005524">
    <property type="term" value="F:ATP binding"/>
    <property type="evidence" value="ECO:0007669"/>
    <property type="project" value="UniProtKB-KW"/>
</dbReference>
<protein>
    <submittedName>
        <fullName evidence="12">ABC transporter ATP-binding protein</fullName>
    </submittedName>
</protein>
<dbReference type="GO" id="GO:0015421">
    <property type="term" value="F:ABC-type oligopeptide transporter activity"/>
    <property type="evidence" value="ECO:0007669"/>
    <property type="project" value="TreeGrafter"/>
</dbReference>
<evidence type="ECO:0000259" key="10">
    <source>
        <dbReference type="PROSITE" id="PS50893"/>
    </source>
</evidence>
<dbReference type="InterPro" id="IPR039421">
    <property type="entry name" value="Type_1_exporter"/>
</dbReference>
<feature type="transmembrane region" description="Helical" evidence="9">
    <location>
        <begin position="169"/>
        <end position="187"/>
    </location>
</feature>
<organism evidence="12 13">
    <name type="scientific">Clostridium niameyense</name>
    <dbReference type="NCBI Taxonomy" id="1622073"/>
    <lineage>
        <taxon>Bacteria</taxon>
        <taxon>Bacillati</taxon>
        <taxon>Bacillota</taxon>
        <taxon>Clostridia</taxon>
        <taxon>Eubacteriales</taxon>
        <taxon>Clostridiaceae</taxon>
        <taxon>Clostridium</taxon>
    </lineage>
</organism>
<dbReference type="AlphaFoldDB" id="A0A6M0RC13"/>
<dbReference type="InterPro" id="IPR017871">
    <property type="entry name" value="ABC_transporter-like_CS"/>
</dbReference>
<dbReference type="Gene3D" id="3.40.50.300">
    <property type="entry name" value="P-loop containing nucleotide triphosphate hydrolases"/>
    <property type="match status" value="1"/>
</dbReference>
<evidence type="ECO:0000256" key="5">
    <source>
        <dbReference type="ARBA" id="ARBA00022741"/>
    </source>
</evidence>
<dbReference type="CDD" id="cd18547">
    <property type="entry name" value="ABC_6TM_Tm288_like"/>
    <property type="match status" value="1"/>
</dbReference>
<reference evidence="12 13" key="1">
    <citation type="submission" date="2019-04" db="EMBL/GenBank/DDBJ databases">
        <title>Genome sequencing of Clostridium botulinum Groups I-IV and Clostridium butyricum.</title>
        <authorList>
            <person name="Brunt J."/>
            <person name="Van Vliet A.H.M."/>
            <person name="Stringer S.C."/>
            <person name="Carter A.T."/>
            <person name="Peck M.W."/>
        </authorList>
    </citation>
    <scope>NUCLEOTIDE SEQUENCE [LARGE SCALE GENOMIC DNA]</scope>
    <source>
        <strain evidence="12 13">IFR 18/094</strain>
    </source>
</reference>
<dbReference type="PROSITE" id="PS00211">
    <property type="entry name" value="ABC_TRANSPORTER_1"/>
    <property type="match status" value="1"/>
</dbReference>